<dbReference type="InterPro" id="IPR052764">
    <property type="entry name" value="GH20_Enzymes"/>
</dbReference>
<feature type="domain" description="Beta-hexosaminidase bacterial type N-terminal" evidence="9">
    <location>
        <begin position="32"/>
        <end position="158"/>
    </location>
</feature>
<dbReference type="STRING" id="139420.A0A371DDF9"/>
<evidence type="ECO:0000256" key="5">
    <source>
        <dbReference type="ARBA" id="ARBA00023295"/>
    </source>
</evidence>
<evidence type="ECO:0000259" key="8">
    <source>
        <dbReference type="Pfam" id="PF00728"/>
    </source>
</evidence>
<feature type="signal peptide" evidence="7">
    <location>
        <begin position="1"/>
        <end position="25"/>
    </location>
</feature>
<dbReference type="InterPro" id="IPR015882">
    <property type="entry name" value="HEX_bac_N"/>
</dbReference>
<dbReference type="InterPro" id="IPR015883">
    <property type="entry name" value="Glyco_hydro_20_cat"/>
</dbReference>
<dbReference type="PANTHER" id="PTHR43678:SF1">
    <property type="entry name" value="BETA-N-ACETYLHEXOSAMINIDASE"/>
    <property type="match status" value="1"/>
</dbReference>
<dbReference type="OrthoDB" id="428480at2759"/>
<dbReference type="GO" id="GO:0005975">
    <property type="term" value="P:carbohydrate metabolic process"/>
    <property type="evidence" value="ECO:0007669"/>
    <property type="project" value="InterPro"/>
</dbReference>
<comment type="catalytic activity">
    <reaction evidence="1">
        <text>Hydrolysis of terminal non-reducing N-acetyl-D-hexosamine residues in N-acetyl-beta-D-hexosaminides.</text>
        <dbReference type="EC" id="3.2.1.52"/>
    </reaction>
</comment>
<dbReference type="Pfam" id="PF00728">
    <property type="entry name" value="Glyco_hydro_20"/>
    <property type="match status" value="1"/>
</dbReference>
<keyword evidence="11" id="KW-1185">Reference proteome</keyword>
<dbReference type="SUPFAM" id="SSF51445">
    <property type="entry name" value="(Trans)glycosidases"/>
    <property type="match status" value="1"/>
</dbReference>
<evidence type="ECO:0000259" key="9">
    <source>
        <dbReference type="Pfam" id="PF02838"/>
    </source>
</evidence>
<dbReference type="GO" id="GO:0004563">
    <property type="term" value="F:beta-N-acetylhexosaminidase activity"/>
    <property type="evidence" value="ECO:0007669"/>
    <property type="project" value="UniProtKB-EC"/>
</dbReference>
<dbReference type="SUPFAM" id="SSF55545">
    <property type="entry name" value="beta-N-acetylhexosaminidase-like domain"/>
    <property type="match status" value="1"/>
</dbReference>
<dbReference type="Gene3D" id="3.30.379.10">
    <property type="entry name" value="Chitobiase/beta-hexosaminidase domain 2-like"/>
    <property type="match status" value="1"/>
</dbReference>
<dbReference type="EMBL" id="KZ857399">
    <property type="protein sequence ID" value="RDX50589.1"/>
    <property type="molecule type" value="Genomic_DNA"/>
</dbReference>
<feature type="domain" description="Glycoside hydrolase family 20 catalytic" evidence="8">
    <location>
        <begin position="184"/>
        <end position="514"/>
    </location>
</feature>
<dbReference type="PANTHER" id="PTHR43678">
    <property type="entry name" value="PUTATIVE (AFU_ORTHOLOGUE AFUA_2G00640)-RELATED"/>
    <property type="match status" value="1"/>
</dbReference>
<gene>
    <name evidence="10" type="ORF">OH76DRAFT_459474</name>
</gene>
<evidence type="ECO:0000256" key="6">
    <source>
        <dbReference type="PIRSR" id="PIRSR625705-1"/>
    </source>
</evidence>
<dbReference type="Pfam" id="PF02838">
    <property type="entry name" value="Glyco_hydro_20b"/>
    <property type="match status" value="1"/>
</dbReference>
<dbReference type="Gene3D" id="3.20.20.80">
    <property type="entry name" value="Glycosidases"/>
    <property type="match status" value="1"/>
</dbReference>
<evidence type="ECO:0000256" key="1">
    <source>
        <dbReference type="ARBA" id="ARBA00001231"/>
    </source>
</evidence>
<evidence type="ECO:0000256" key="2">
    <source>
        <dbReference type="ARBA" id="ARBA00006285"/>
    </source>
</evidence>
<keyword evidence="4 10" id="KW-0378">Hydrolase</keyword>
<keyword evidence="7" id="KW-0732">Signal</keyword>
<comment type="similarity">
    <text evidence="2">Belongs to the glycosyl hydrolase 20 family.</text>
</comment>
<keyword evidence="5" id="KW-0326">Glycosidase</keyword>
<evidence type="ECO:0000256" key="7">
    <source>
        <dbReference type="SAM" id="SignalP"/>
    </source>
</evidence>
<dbReference type="InterPro" id="IPR025705">
    <property type="entry name" value="Beta_hexosaminidase_sua/sub"/>
</dbReference>
<dbReference type="EC" id="3.2.1.52" evidence="3"/>
<name>A0A371DDF9_9APHY</name>
<dbReference type="AlphaFoldDB" id="A0A371DDF9"/>
<feature type="active site" description="Proton donor" evidence="6">
    <location>
        <position position="347"/>
    </location>
</feature>
<accession>A0A371DDF9</accession>
<evidence type="ECO:0000256" key="3">
    <source>
        <dbReference type="ARBA" id="ARBA00012663"/>
    </source>
</evidence>
<reference evidence="10 11" key="1">
    <citation type="journal article" date="2018" name="Biotechnol. Biofuels">
        <title>Integrative visual omics of the white-rot fungus Polyporus brumalis exposes the biotechnological potential of its oxidative enzymes for delignifying raw plant biomass.</title>
        <authorList>
            <person name="Miyauchi S."/>
            <person name="Rancon A."/>
            <person name="Drula E."/>
            <person name="Hage H."/>
            <person name="Chaduli D."/>
            <person name="Favel A."/>
            <person name="Grisel S."/>
            <person name="Henrissat B."/>
            <person name="Herpoel-Gimbert I."/>
            <person name="Ruiz-Duenas F.J."/>
            <person name="Chevret D."/>
            <person name="Hainaut M."/>
            <person name="Lin J."/>
            <person name="Wang M."/>
            <person name="Pangilinan J."/>
            <person name="Lipzen A."/>
            <person name="Lesage-Meessen L."/>
            <person name="Navarro D."/>
            <person name="Riley R."/>
            <person name="Grigoriev I.V."/>
            <person name="Zhou S."/>
            <person name="Raouche S."/>
            <person name="Rosso M.N."/>
        </authorList>
    </citation>
    <scope>NUCLEOTIDE SEQUENCE [LARGE SCALE GENOMIC DNA]</scope>
    <source>
        <strain evidence="10 11">BRFM 1820</strain>
    </source>
</reference>
<dbReference type="CDD" id="cd06564">
    <property type="entry name" value="GH20_DspB_LnbB-like"/>
    <property type="match status" value="1"/>
</dbReference>
<sequence length="697" mass="76482">MLGRIDMTLLGSISFLAFLVLPVWGAVLEPQIPSVAFFAPSSGTFKLSPSVRIVVETKYAKLGSPSLLEYASTFRTDLEDTLSNAALAPIELSSAVPDSLSSIPTIYLSLDPSLEYKLYNGRSTDEGYDFQVSPNAYLIKGSAPLGVWWGTRTFLQQAAIQLGGGAETVSFPAGKGSDSPGWEVRGFMLDAGRHWFDTSFLGDLCIYASYFKINEMHLHASDNLWNPAFLYGDGNEGWKNLYAAFRFQPPAGSALDGLVPRRNESWTKQEFLDMQRTCANHGVAVIPEVDTPGHSLVINQWKPELMETGAPDHLNLSYPDTIPTIKSIWDEFLPWFSAPEVSIGADEYDAALANDYISFVNEMSSYISTNSGKSIRIWGTNEPSTTMSVSKDITIQHWDFPGDDIPVQLMANGYRVINSEQAFLYLDGKTSDGGQFPQELDQDLLWSGAPGGKGWAPNVFSPTDPTNNTSVDAPNLRGAIFALWNDWGNNATTALEVYYQLARSMAVFGEKTWAGSDVRPSGLTRVQFDAVYPVLNAAAPGQNLNRVVKPKHGNVVYEYPGTYRSLNTGIPSVGPPYTLSFKVKPDSRDSNAGTLFSGTDSKLHVANLTFEAAGQSYALGYVLPKDRYTSVEIHATREYTYALIDADKGSPRYWHTLMDIWGEYMALGNMSFAAPSWQFGADGFAGVIEDVRLTLEA</sequence>
<dbReference type="Proteomes" id="UP000256964">
    <property type="component" value="Unassembled WGS sequence"/>
</dbReference>
<dbReference type="InterPro" id="IPR017853">
    <property type="entry name" value="GH"/>
</dbReference>
<dbReference type="PRINTS" id="PR00738">
    <property type="entry name" value="GLHYDRLASE20"/>
</dbReference>
<organism evidence="10 11">
    <name type="scientific">Lentinus brumalis</name>
    <dbReference type="NCBI Taxonomy" id="2498619"/>
    <lineage>
        <taxon>Eukaryota</taxon>
        <taxon>Fungi</taxon>
        <taxon>Dikarya</taxon>
        <taxon>Basidiomycota</taxon>
        <taxon>Agaricomycotina</taxon>
        <taxon>Agaricomycetes</taxon>
        <taxon>Polyporales</taxon>
        <taxon>Polyporaceae</taxon>
        <taxon>Lentinus</taxon>
    </lineage>
</organism>
<feature type="chain" id="PRO_5016985479" description="beta-N-acetylhexosaminidase" evidence="7">
    <location>
        <begin position="26"/>
        <end position="697"/>
    </location>
</feature>
<proteinExistence type="inferred from homology"/>
<evidence type="ECO:0000313" key="10">
    <source>
        <dbReference type="EMBL" id="RDX50589.1"/>
    </source>
</evidence>
<protein>
    <recommendedName>
        <fullName evidence="3">beta-N-acetylhexosaminidase</fullName>
        <ecNumber evidence="3">3.2.1.52</ecNumber>
    </recommendedName>
</protein>
<dbReference type="InterPro" id="IPR029018">
    <property type="entry name" value="Hex-like_dom2"/>
</dbReference>
<evidence type="ECO:0000256" key="4">
    <source>
        <dbReference type="ARBA" id="ARBA00022801"/>
    </source>
</evidence>
<evidence type="ECO:0000313" key="11">
    <source>
        <dbReference type="Proteomes" id="UP000256964"/>
    </source>
</evidence>